<evidence type="ECO:0000313" key="1">
    <source>
        <dbReference type="EMBL" id="QHJ74205.1"/>
    </source>
</evidence>
<accession>A0A6B9SSQ3</accession>
<name>A0A6B9SSQ3_9CAUD</name>
<evidence type="ECO:0000313" key="2">
    <source>
        <dbReference type="Proteomes" id="UP000464957"/>
    </source>
</evidence>
<organism evidence="1 2">
    <name type="scientific">Vibrio phage VH1_2019</name>
    <dbReference type="NCBI Taxonomy" id="2686307"/>
    <lineage>
        <taxon>Viruses</taxon>
        <taxon>Duplodnaviria</taxon>
        <taxon>Heunggongvirae</taxon>
        <taxon>Uroviricota</taxon>
        <taxon>Caudoviricetes</taxon>
        <taxon>Pantevenvirales</taxon>
        <taxon>Straboviridae</taxon>
        <taxon>Schizotequatrovirus</taxon>
        <taxon>Schizotequatrovirus KVP40</taxon>
    </lineage>
</organism>
<sequence length="78" mass="9109">MHTPISRTGEILGSMRSVLMDERIEAALRMDIARDQEQKEKMLNSNRTMISDIDKQQRRIESKLDLLHTLLDVKKELS</sequence>
<dbReference type="EMBL" id="MN794232">
    <property type="protein sequence ID" value="QHJ74205.1"/>
    <property type="molecule type" value="Genomic_DNA"/>
</dbReference>
<protein>
    <submittedName>
        <fullName evidence="1">Uncharacterized protein</fullName>
    </submittedName>
</protein>
<dbReference type="Proteomes" id="UP000464957">
    <property type="component" value="Segment"/>
</dbReference>
<proteinExistence type="predicted"/>
<reference evidence="1 2" key="1">
    <citation type="submission" date="2019-12" db="EMBL/GenBank/DDBJ databases">
        <authorList>
            <person name="Harris M."/>
            <person name="Ho T.C."/>
            <person name="Fruchtman H."/>
            <person name="Garin M."/>
            <person name="Kubatin V."/>
            <person name="Lu T."/>
            <person name="Xue L."/>
            <person name="Marr M.T."/>
        </authorList>
    </citation>
    <scope>NUCLEOTIDE SEQUENCE [LARGE SCALE GENOMIC DNA]</scope>
</reference>
<gene>
    <name evidence="1" type="ORF">VH12019_00286</name>
</gene>